<dbReference type="EMBL" id="LCCW01000030">
    <property type="protein sequence ID" value="KKS41234.1"/>
    <property type="molecule type" value="Genomic_DNA"/>
</dbReference>
<comment type="similarity">
    <text evidence="6">Belongs to the RuvA family.</text>
</comment>
<keyword evidence="8" id="KW-0378">Hydrolase</keyword>
<evidence type="ECO:0000313" key="9">
    <source>
        <dbReference type="Proteomes" id="UP000034516"/>
    </source>
</evidence>
<feature type="domain" description="Helix-hairpin-helix DNA-binding motif class 1" evidence="7">
    <location>
        <begin position="115"/>
        <end position="134"/>
    </location>
</feature>
<dbReference type="HAMAP" id="MF_00031">
    <property type="entry name" value="DNA_HJ_migration_RuvA"/>
    <property type="match status" value="1"/>
</dbReference>
<evidence type="ECO:0000256" key="2">
    <source>
        <dbReference type="ARBA" id="ARBA00022763"/>
    </source>
</evidence>
<dbReference type="SUPFAM" id="SSF50249">
    <property type="entry name" value="Nucleic acid-binding proteins"/>
    <property type="match status" value="1"/>
</dbReference>
<keyword evidence="4 6" id="KW-0233">DNA recombination</keyword>
<dbReference type="GO" id="GO:0048476">
    <property type="term" value="C:Holliday junction resolvase complex"/>
    <property type="evidence" value="ECO:0007669"/>
    <property type="project" value="UniProtKB-UniRule"/>
</dbReference>
<dbReference type="Gene3D" id="2.40.50.140">
    <property type="entry name" value="Nucleic acid-binding proteins"/>
    <property type="match status" value="1"/>
</dbReference>
<dbReference type="AlphaFoldDB" id="A0A0G0YXC0"/>
<proteinExistence type="inferred from homology"/>
<protein>
    <recommendedName>
        <fullName evidence="6">Holliday junction branch migration complex subunit RuvA</fullName>
    </recommendedName>
</protein>
<keyword evidence="2 6" id="KW-0227">DNA damage</keyword>
<comment type="subunit">
    <text evidence="6">Homotetramer. Forms an RuvA(8)-RuvB(12)-Holliday junction (HJ) complex. HJ DNA is sandwiched between 2 RuvA tetramers; dsDNA enters through RuvA and exits via RuvB. An RuvB hexamer assembles on each DNA strand where it exits the tetramer. Each RuvB hexamer is contacted by two RuvA subunits (via domain III) on 2 adjacent RuvB subunits; this complex drives branch migration. In the full resolvosome a probable DNA-RuvA(4)-RuvB(12)-RuvC(2) complex forms which resolves the HJ.</text>
</comment>
<comment type="caution">
    <text evidence="8">The sequence shown here is derived from an EMBL/GenBank/DDBJ whole genome shotgun (WGS) entry which is preliminary data.</text>
</comment>
<dbReference type="GO" id="GO:0009379">
    <property type="term" value="C:Holliday junction helicase complex"/>
    <property type="evidence" value="ECO:0007669"/>
    <property type="project" value="InterPro"/>
</dbReference>
<dbReference type="SMART" id="SM00278">
    <property type="entry name" value="HhH1"/>
    <property type="match status" value="2"/>
</dbReference>
<dbReference type="GO" id="GO:0000400">
    <property type="term" value="F:four-way junction DNA binding"/>
    <property type="evidence" value="ECO:0007669"/>
    <property type="project" value="UniProtKB-UniRule"/>
</dbReference>
<dbReference type="InterPro" id="IPR013849">
    <property type="entry name" value="DNA_helicase_Holl-junc_RuvA_I"/>
</dbReference>
<dbReference type="InterPro" id="IPR036267">
    <property type="entry name" value="RuvA_C_sf"/>
</dbReference>
<dbReference type="Gene3D" id="1.10.150.20">
    <property type="entry name" value="5' to 3' exonuclease, C-terminal subdomain"/>
    <property type="match status" value="1"/>
</dbReference>
<evidence type="ECO:0000256" key="6">
    <source>
        <dbReference type="HAMAP-Rule" id="MF_00031"/>
    </source>
</evidence>
<dbReference type="PATRIC" id="fig|1618677.3.peg.525"/>
<keyword evidence="8" id="KW-0547">Nucleotide-binding</keyword>
<feature type="region of interest" description="Domain III" evidence="6">
    <location>
        <begin position="154"/>
        <end position="199"/>
    </location>
</feature>
<dbReference type="GO" id="GO:0005524">
    <property type="term" value="F:ATP binding"/>
    <property type="evidence" value="ECO:0007669"/>
    <property type="project" value="InterPro"/>
</dbReference>
<dbReference type="InterPro" id="IPR011114">
    <property type="entry name" value="RuvA_C"/>
</dbReference>
<dbReference type="CDD" id="cd14332">
    <property type="entry name" value="UBA_RuvA_C"/>
    <property type="match status" value="1"/>
</dbReference>
<dbReference type="GO" id="GO:0005737">
    <property type="term" value="C:cytoplasm"/>
    <property type="evidence" value="ECO:0007669"/>
    <property type="project" value="UniProtKB-SubCell"/>
</dbReference>
<sequence length="199" mass="22356">MIFDFLINMISYLKGIILSKNSKAVTVLVNNLGYQVLIPQTLLTKIVIGDEIELFTHLRHNEDAMSLFGFSRREELQFFELLITISGVGPKTALSVIEVAKLSDIKKAILRDDPSILYKVSGVGKKTAERIVVELKNKLDALPTNEKEINLSDTDTETFDALLSLGYGERDVREAVRKIPADLERMEDKIKSALKYLGK</sequence>
<name>A0A0G0YXC0_9BACT</name>
<dbReference type="Proteomes" id="UP000034516">
    <property type="component" value="Unassembled WGS sequence"/>
</dbReference>
<dbReference type="NCBIfam" id="TIGR00084">
    <property type="entry name" value="ruvA"/>
    <property type="match status" value="1"/>
</dbReference>
<gene>
    <name evidence="6" type="primary">ruvA</name>
    <name evidence="8" type="ORF">UV02_C0030G0002</name>
</gene>
<comment type="caution">
    <text evidence="6">Lacks conserved residue(s) required for the propagation of feature annotation.</text>
</comment>
<dbReference type="SUPFAM" id="SSF47781">
    <property type="entry name" value="RuvA domain 2-like"/>
    <property type="match status" value="1"/>
</dbReference>
<evidence type="ECO:0000256" key="1">
    <source>
        <dbReference type="ARBA" id="ARBA00022490"/>
    </source>
</evidence>
<organism evidence="8 9">
    <name type="scientific">Candidatus Kuenenbacteria bacterium GW2011_GWA2_42_15</name>
    <dbReference type="NCBI Taxonomy" id="1618677"/>
    <lineage>
        <taxon>Bacteria</taxon>
        <taxon>Candidatus Kueneniibacteriota</taxon>
    </lineage>
</organism>
<keyword evidence="1 6" id="KW-0963">Cytoplasm</keyword>
<keyword evidence="5 6" id="KW-0234">DNA repair</keyword>
<dbReference type="Pfam" id="PF07499">
    <property type="entry name" value="RuvA_C"/>
    <property type="match status" value="1"/>
</dbReference>
<dbReference type="InterPro" id="IPR000085">
    <property type="entry name" value="RuvA"/>
</dbReference>
<evidence type="ECO:0000259" key="7">
    <source>
        <dbReference type="SMART" id="SM00278"/>
    </source>
</evidence>
<keyword evidence="3 6" id="KW-0238">DNA-binding</keyword>
<accession>A0A0G0YXC0</accession>
<dbReference type="InterPro" id="IPR003583">
    <property type="entry name" value="Hlx-hairpin-Hlx_DNA-bd_motif"/>
</dbReference>
<dbReference type="GO" id="GO:0006281">
    <property type="term" value="P:DNA repair"/>
    <property type="evidence" value="ECO:0007669"/>
    <property type="project" value="UniProtKB-UniRule"/>
</dbReference>
<feature type="domain" description="Helix-hairpin-helix DNA-binding motif class 1" evidence="7">
    <location>
        <begin position="80"/>
        <end position="99"/>
    </location>
</feature>
<dbReference type="Gene3D" id="1.10.8.10">
    <property type="entry name" value="DNA helicase RuvA subunit, C-terminal domain"/>
    <property type="match status" value="1"/>
</dbReference>
<evidence type="ECO:0000256" key="4">
    <source>
        <dbReference type="ARBA" id="ARBA00023172"/>
    </source>
</evidence>
<reference evidence="8 9" key="1">
    <citation type="journal article" date="2015" name="Nature">
        <title>rRNA introns, odd ribosomes, and small enigmatic genomes across a large radiation of phyla.</title>
        <authorList>
            <person name="Brown C.T."/>
            <person name="Hug L.A."/>
            <person name="Thomas B.C."/>
            <person name="Sharon I."/>
            <person name="Castelle C.J."/>
            <person name="Singh A."/>
            <person name="Wilkins M.J."/>
            <person name="Williams K.H."/>
            <person name="Banfield J.F."/>
        </authorList>
    </citation>
    <scope>NUCLEOTIDE SEQUENCE [LARGE SCALE GENOMIC DNA]</scope>
</reference>
<dbReference type="Pfam" id="PF01330">
    <property type="entry name" value="RuvA_N"/>
    <property type="match status" value="1"/>
</dbReference>
<evidence type="ECO:0000313" key="8">
    <source>
        <dbReference type="EMBL" id="KKS41234.1"/>
    </source>
</evidence>
<dbReference type="GO" id="GO:0006310">
    <property type="term" value="P:DNA recombination"/>
    <property type="evidence" value="ECO:0007669"/>
    <property type="project" value="UniProtKB-UniRule"/>
</dbReference>
<dbReference type="GO" id="GO:0009378">
    <property type="term" value="F:four-way junction helicase activity"/>
    <property type="evidence" value="ECO:0007669"/>
    <property type="project" value="InterPro"/>
</dbReference>
<dbReference type="InterPro" id="IPR010994">
    <property type="entry name" value="RuvA_2-like"/>
</dbReference>
<keyword evidence="8" id="KW-0347">Helicase</keyword>
<evidence type="ECO:0000256" key="3">
    <source>
        <dbReference type="ARBA" id="ARBA00023125"/>
    </source>
</evidence>
<evidence type="ECO:0000256" key="5">
    <source>
        <dbReference type="ARBA" id="ARBA00023204"/>
    </source>
</evidence>
<comment type="function">
    <text evidence="6">The RuvA-RuvB-RuvC complex processes Holliday junction (HJ) DNA during genetic recombination and DNA repair, while the RuvA-RuvB complex plays an important role in the rescue of blocked DNA replication forks via replication fork reversal (RFR). RuvA specifically binds to HJ cruciform DNA, conferring on it an open structure. The RuvB hexamer acts as an ATP-dependent pump, pulling dsDNA into and through the RuvAB complex. HJ branch migration allows RuvC to scan DNA until it finds its consensus sequence, where it cleaves and resolves the cruciform DNA.</text>
</comment>
<dbReference type="InterPro" id="IPR012340">
    <property type="entry name" value="NA-bd_OB-fold"/>
</dbReference>
<comment type="subcellular location">
    <subcellularLocation>
        <location evidence="6">Cytoplasm</location>
    </subcellularLocation>
</comment>
<comment type="domain">
    <text evidence="6">Has three domains with a flexible linker between the domains II and III and assumes an 'L' shape. Domain III is highly mobile and contacts RuvB.</text>
</comment>
<dbReference type="SUPFAM" id="SSF46929">
    <property type="entry name" value="DNA helicase RuvA subunit, C-terminal domain"/>
    <property type="match status" value="1"/>
</dbReference>
<dbReference type="Pfam" id="PF14520">
    <property type="entry name" value="HHH_5"/>
    <property type="match status" value="1"/>
</dbReference>
<keyword evidence="8" id="KW-0067">ATP-binding</keyword>